<organism evidence="1 2">
    <name type="scientific">Streptomyces tubercidicus</name>
    <dbReference type="NCBI Taxonomy" id="47759"/>
    <lineage>
        <taxon>Bacteria</taxon>
        <taxon>Bacillati</taxon>
        <taxon>Actinomycetota</taxon>
        <taxon>Actinomycetes</taxon>
        <taxon>Kitasatosporales</taxon>
        <taxon>Streptomycetaceae</taxon>
        <taxon>Streptomyces</taxon>
    </lineage>
</organism>
<accession>A0A640UMR6</accession>
<evidence type="ECO:0000313" key="2">
    <source>
        <dbReference type="Proteomes" id="UP000431826"/>
    </source>
</evidence>
<dbReference type="Gene3D" id="1.20.5.1930">
    <property type="match status" value="1"/>
</dbReference>
<dbReference type="EMBL" id="BLIR01000001">
    <property type="protein sequence ID" value="GFE36810.1"/>
    <property type="molecule type" value="Genomic_DNA"/>
</dbReference>
<comment type="caution">
    <text evidence="1">The sequence shown here is derived from an EMBL/GenBank/DDBJ whole genome shotgun (WGS) entry which is preliminary data.</text>
</comment>
<sequence>MGLALAGCAIRLDAEARGNAQRLLSQQRAARKAEAESAAPTERGRNAREFLDVLARSLSARLVHLEAARLLILRSADLQADRANSWSGCRCAEGWPEKGWEVPVRRFPRCVGARDPVEGFLRP</sequence>
<evidence type="ECO:0000313" key="1">
    <source>
        <dbReference type="EMBL" id="GFE36810.1"/>
    </source>
</evidence>
<gene>
    <name evidence="1" type="ORF">Stube_14830</name>
</gene>
<proteinExistence type="predicted"/>
<protein>
    <submittedName>
        <fullName evidence="1">Uncharacterized protein</fullName>
    </submittedName>
</protein>
<dbReference type="RefSeq" id="WP_174878831.1">
    <property type="nucleotide sequence ID" value="NZ_BLIR01000001.1"/>
</dbReference>
<dbReference type="GeneID" id="96288053"/>
<name>A0A640UMR6_9ACTN</name>
<reference evidence="1 2" key="1">
    <citation type="submission" date="2019-12" db="EMBL/GenBank/DDBJ databases">
        <title>Whole genome shotgun sequence of Streptomyces tubercidicus NBRC 13090.</title>
        <authorList>
            <person name="Ichikawa N."/>
            <person name="Kimura A."/>
            <person name="Kitahashi Y."/>
            <person name="Komaki H."/>
            <person name="Tamura T."/>
        </authorList>
    </citation>
    <scope>NUCLEOTIDE SEQUENCE [LARGE SCALE GENOMIC DNA]</scope>
    <source>
        <strain evidence="1 2">NBRC 13090</strain>
    </source>
</reference>
<dbReference type="AlphaFoldDB" id="A0A640UMR6"/>
<dbReference type="Proteomes" id="UP000431826">
    <property type="component" value="Unassembled WGS sequence"/>
</dbReference>
<keyword evidence="2" id="KW-1185">Reference proteome</keyword>